<gene>
    <name evidence="1" type="ORF">V1525DRAFT_392065</name>
</gene>
<organism evidence="1 2">
    <name type="scientific">Lipomyces kononenkoae</name>
    <name type="common">Yeast</name>
    <dbReference type="NCBI Taxonomy" id="34357"/>
    <lineage>
        <taxon>Eukaryota</taxon>
        <taxon>Fungi</taxon>
        <taxon>Dikarya</taxon>
        <taxon>Ascomycota</taxon>
        <taxon>Saccharomycotina</taxon>
        <taxon>Lipomycetes</taxon>
        <taxon>Lipomycetales</taxon>
        <taxon>Lipomycetaceae</taxon>
        <taxon>Lipomyces</taxon>
    </lineage>
</organism>
<reference evidence="2" key="1">
    <citation type="journal article" date="2024" name="Front. Bioeng. Biotechnol.">
        <title>Genome-scale model development and genomic sequencing of the oleaginous clade Lipomyces.</title>
        <authorList>
            <person name="Czajka J.J."/>
            <person name="Han Y."/>
            <person name="Kim J."/>
            <person name="Mondo S.J."/>
            <person name="Hofstad B.A."/>
            <person name="Robles A."/>
            <person name="Haridas S."/>
            <person name="Riley R."/>
            <person name="LaButti K."/>
            <person name="Pangilinan J."/>
            <person name="Andreopoulos W."/>
            <person name="Lipzen A."/>
            <person name="Yan J."/>
            <person name="Wang M."/>
            <person name="Ng V."/>
            <person name="Grigoriev I.V."/>
            <person name="Spatafora J.W."/>
            <person name="Magnuson J.K."/>
            <person name="Baker S.E."/>
            <person name="Pomraning K.R."/>
        </authorList>
    </citation>
    <scope>NUCLEOTIDE SEQUENCE [LARGE SCALE GENOMIC DNA]</scope>
    <source>
        <strain evidence="2">CBS 7786</strain>
    </source>
</reference>
<feature type="non-terminal residue" evidence="1">
    <location>
        <position position="82"/>
    </location>
</feature>
<accession>A0ACC3SQB9</accession>
<name>A0ACC3SQB9_LIPKO</name>
<evidence type="ECO:0000313" key="1">
    <source>
        <dbReference type="EMBL" id="KAK9233838.1"/>
    </source>
</evidence>
<keyword evidence="2" id="KW-1185">Reference proteome</keyword>
<comment type="caution">
    <text evidence="1">The sequence shown here is derived from an EMBL/GenBank/DDBJ whole genome shotgun (WGS) entry which is preliminary data.</text>
</comment>
<dbReference type="EMBL" id="MU971573">
    <property type="protein sequence ID" value="KAK9233838.1"/>
    <property type="molecule type" value="Genomic_DNA"/>
</dbReference>
<dbReference type="Proteomes" id="UP001433508">
    <property type="component" value="Unassembled WGS sequence"/>
</dbReference>
<proteinExistence type="predicted"/>
<evidence type="ECO:0000313" key="2">
    <source>
        <dbReference type="Proteomes" id="UP001433508"/>
    </source>
</evidence>
<sequence length="82" mass="8932">MPPMTNDLAVLISENDIQVEVKASAVNFRDIAVSMTIIDDYQLGDECSRIVRLIGKNVNPSQLQPVDQVLASRPGQGAHQSI</sequence>
<protein>
    <submittedName>
        <fullName evidence="1">Uncharacterized protein</fullName>
    </submittedName>
</protein>